<sequence>MCAVARVSQPRVHYPGIGYQPPISPIYRSTKVAVTLNPTGGTIDTIQSQPHHSVKGGSGIEARDHPHVSSKQPASKTIPSNEVTKEKKRKSSSTKDGGKLGTSSNNITQPFTEIFGPSLKPHPSDSGTKQKESGANMPSSKSLYGKLSSSKETKPASFPKDKSKETKDVKFHNKEVKEIPKRPQSPCQSLSSSGTKVTKKRKRSASASSVAISVISTESSLKDKQQKDRKDKKDGQHKTQTKAGPSEKEHDKSTKSSSQISSNSSLKTKTEVKKKKEKKKDGQSDESNIKNSTSKPRKLKEEKSYHVLVPTDVENLIKLPDDGNSSPASSISLCSLATGGIHGPLAAMMAEMEKESKLLSPLSSSPGSPTGARLKSKEMLDLNDRETEEKLDVVKTNKVRKDLLLPKHETDQVRVSEGTVEHHSQCDPSYMAELEKLRQQIMCLRDRGHIQHVVDVIEETGLYFVTDSTFDFDLCSLDKNTVHKLQSYLTVK</sequence>
<feature type="compositionally biased region" description="Polar residues" evidence="1">
    <location>
        <begin position="101"/>
        <end position="111"/>
    </location>
</feature>
<dbReference type="Gene3D" id="1.20.1270.290">
    <property type="match status" value="1"/>
</dbReference>
<reference evidence="4" key="1">
    <citation type="submission" date="2025-08" db="UniProtKB">
        <authorList>
            <consortium name="RefSeq"/>
        </authorList>
    </citation>
    <scope>IDENTIFICATION</scope>
    <source>
        <tissue evidence="4">Muscle</tissue>
    </source>
</reference>
<feature type="region of interest" description="Disordered" evidence="1">
    <location>
        <begin position="41"/>
        <end position="306"/>
    </location>
</feature>
<organism evidence="3 4">
    <name type="scientific">Limulus polyphemus</name>
    <name type="common">Atlantic horseshoe crab</name>
    <dbReference type="NCBI Taxonomy" id="6850"/>
    <lineage>
        <taxon>Eukaryota</taxon>
        <taxon>Metazoa</taxon>
        <taxon>Ecdysozoa</taxon>
        <taxon>Arthropoda</taxon>
        <taxon>Chelicerata</taxon>
        <taxon>Merostomata</taxon>
        <taxon>Xiphosura</taxon>
        <taxon>Limulidae</taxon>
        <taxon>Limulus</taxon>
    </lineage>
</organism>
<dbReference type="RefSeq" id="XP_013790442.1">
    <property type="nucleotide sequence ID" value="XM_013934988.2"/>
</dbReference>
<dbReference type="InterPro" id="IPR052790">
    <property type="entry name" value="YEATS_domain"/>
</dbReference>
<feature type="compositionally biased region" description="Low complexity" evidence="1">
    <location>
        <begin position="255"/>
        <end position="267"/>
    </location>
</feature>
<dbReference type="PANTHER" id="PTHR47827">
    <property type="entry name" value="AHD DOMAIN-CONTAINING PROTEIN"/>
    <property type="match status" value="1"/>
</dbReference>
<feature type="compositionally biased region" description="Polar residues" evidence="1">
    <location>
        <begin position="285"/>
        <end position="294"/>
    </location>
</feature>
<feature type="domain" description="AF-9 ANC1 homology" evidence="2">
    <location>
        <begin position="430"/>
        <end position="489"/>
    </location>
</feature>
<accession>A0ABM1BXB1</accession>
<feature type="compositionally biased region" description="Low complexity" evidence="1">
    <location>
        <begin position="205"/>
        <end position="219"/>
    </location>
</feature>
<evidence type="ECO:0000259" key="2">
    <source>
        <dbReference type="Pfam" id="PF17793"/>
    </source>
</evidence>
<feature type="compositionally biased region" description="Basic and acidic residues" evidence="1">
    <location>
        <begin position="220"/>
        <end position="237"/>
    </location>
</feature>
<feature type="compositionally biased region" description="Polar residues" evidence="1">
    <location>
        <begin position="41"/>
        <end position="51"/>
    </location>
</feature>
<protein>
    <submittedName>
        <fullName evidence="4">Protein AF-9-like</fullName>
    </submittedName>
</protein>
<feature type="compositionally biased region" description="Polar residues" evidence="1">
    <location>
        <begin position="69"/>
        <end position="82"/>
    </location>
</feature>
<dbReference type="InterPro" id="IPR040930">
    <property type="entry name" value="AF-9_AHD"/>
</dbReference>
<dbReference type="GeneID" id="106474300"/>
<evidence type="ECO:0000313" key="4">
    <source>
        <dbReference type="RefSeq" id="XP_013790442.1"/>
    </source>
</evidence>
<evidence type="ECO:0000256" key="1">
    <source>
        <dbReference type="SAM" id="MobiDB-lite"/>
    </source>
</evidence>
<dbReference type="Pfam" id="PF17793">
    <property type="entry name" value="AHD"/>
    <property type="match status" value="1"/>
</dbReference>
<proteinExistence type="predicted"/>
<dbReference type="Proteomes" id="UP000694941">
    <property type="component" value="Unplaced"/>
</dbReference>
<dbReference type="PANTHER" id="PTHR47827:SF3">
    <property type="entry name" value="AF-9 ANC1 HOMOLOGY DOMAIN-CONTAINING PROTEIN"/>
    <property type="match status" value="1"/>
</dbReference>
<gene>
    <name evidence="4" type="primary">LOC106474300</name>
</gene>
<feature type="compositionally biased region" description="Low complexity" evidence="1">
    <location>
        <begin position="139"/>
        <end position="148"/>
    </location>
</feature>
<evidence type="ECO:0000313" key="3">
    <source>
        <dbReference type="Proteomes" id="UP000694941"/>
    </source>
</evidence>
<feature type="compositionally biased region" description="Polar residues" evidence="1">
    <location>
        <begin position="185"/>
        <end position="194"/>
    </location>
</feature>
<feature type="compositionally biased region" description="Basic and acidic residues" evidence="1">
    <location>
        <begin position="149"/>
        <end position="181"/>
    </location>
</feature>
<name>A0ABM1BXB1_LIMPO</name>
<feature type="compositionally biased region" description="Basic and acidic residues" evidence="1">
    <location>
        <begin position="245"/>
        <end position="254"/>
    </location>
</feature>
<keyword evidence="3" id="KW-1185">Reference proteome</keyword>